<keyword evidence="3" id="KW-1185">Reference proteome</keyword>
<dbReference type="EMBL" id="LS483466">
    <property type="protein sequence ID" value="SQI23035.1"/>
    <property type="molecule type" value="Genomic_DNA"/>
</dbReference>
<feature type="transmembrane region" description="Helical" evidence="1">
    <location>
        <begin position="144"/>
        <end position="168"/>
    </location>
</feature>
<keyword evidence="1" id="KW-1133">Transmembrane helix</keyword>
<evidence type="ECO:0000313" key="3">
    <source>
        <dbReference type="Proteomes" id="UP000248731"/>
    </source>
</evidence>
<accession>A0A2X4W8X6</accession>
<gene>
    <name evidence="2" type="ORF">NCTC7307_02154</name>
</gene>
<proteinExistence type="predicted"/>
<name>A0A2X4W8X6_SALER</name>
<feature type="transmembrane region" description="Helical" evidence="1">
    <location>
        <begin position="12"/>
        <end position="34"/>
    </location>
</feature>
<sequence length="177" mass="19948">MSGFEVFSRLAAIHYYFFILSIIDQTLLMIGGVMKMPANKICFTNHIQATSPPPKSKKHDHVWHNISFNNPGASLNLKIKLSYSPSAGLFLPKESRRFAYINNHIEVNKVEPGITNTKDKSSFFTKTTQVHSSEDSASKIITEFIVNISVINYIIIFLALAFCGSCYLESIRKKVLN</sequence>
<reference evidence="2 3" key="1">
    <citation type="submission" date="2018-06" db="EMBL/GenBank/DDBJ databases">
        <authorList>
            <consortium name="Pathogen Informatics"/>
            <person name="Doyle S."/>
        </authorList>
    </citation>
    <scope>NUCLEOTIDE SEQUENCE [LARGE SCALE GENOMIC DNA]</scope>
    <source>
        <strain evidence="2 3">NCTC7307</strain>
    </source>
</reference>
<dbReference type="Proteomes" id="UP000248731">
    <property type="component" value="Chromosome 1"/>
</dbReference>
<dbReference type="AlphaFoldDB" id="A0A2X4W8X6"/>
<keyword evidence="1" id="KW-0812">Transmembrane</keyword>
<keyword evidence="1" id="KW-0472">Membrane</keyword>
<evidence type="ECO:0000256" key="1">
    <source>
        <dbReference type="SAM" id="Phobius"/>
    </source>
</evidence>
<protein>
    <submittedName>
        <fullName evidence="2">Uncharacterized protein</fullName>
    </submittedName>
</protein>
<evidence type="ECO:0000313" key="2">
    <source>
        <dbReference type="EMBL" id="SQI23035.1"/>
    </source>
</evidence>
<organism evidence="2 3">
    <name type="scientific">Salmonella enterica subsp. arizonae</name>
    <dbReference type="NCBI Taxonomy" id="59203"/>
    <lineage>
        <taxon>Bacteria</taxon>
        <taxon>Pseudomonadati</taxon>
        <taxon>Pseudomonadota</taxon>
        <taxon>Gammaproteobacteria</taxon>
        <taxon>Enterobacterales</taxon>
        <taxon>Enterobacteriaceae</taxon>
        <taxon>Salmonella</taxon>
    </lineage>
</organism>